<dbReference type="STRING" id="1227457.C451_00670"/>
<dbReference type="PATRIC" id="fig|1227457.3.peg.114"/>
<evidence type="ECO:0000313" key="2">
    <source>
        <dbReference type="Proteomes" id="UP000011680"/>
    </source>
</evidence>
<gene>
    <name evidence="1" type="ORF">C451_00670</name>
</gene>
<dbReference type="RefSeq" id="WP_007736531.1">
    <property type="nucleotide sequence ID" value="NZ_AOMF01000019.1"/>
</dbReference>
<sequence length="112" mass="13098">MTIDQKREKVVSLLREIDRDHERKGTATTTLRDLTYTAKSTRLGRRSIERAYSLLTSFQTGTWGVTADQLRDRLRVDAFGVHKYDDPFDGRPFRSAELALLIEQLHRYREVN</sequence>
<dbReference type="AlphaFoldDB" id="M0NFJ4"/>
<evidence type="ECO:0000313" key="1">
    <source>
        <dbReference type="EMBL" id="EMA56747.1"/>
    </source>
</evidence>
<dbReference type="Proteomes" id="UP000011680">
    <property type="component" value="Unassembled WGS sequence"/>
</dbReference>
<proteinExistence type="predicted"/>
<accession>M0NFJ4</accession>
<dbReference type="OrthoDB" id="215875at2157"/>
<dbReference type="EMBL" id="AOMF01000019">
    <property type="protein sequence ID" value="EMA56747.1"/>
    <property type="molecule type" value="Genomic_DNA"/>
</dbReference>
<comment type="caution">
    <text evidence="1">The sequence shown here is derived from an EMBL/GenBank/DDBJ whole genome shotgun (WGS) entry which is preliminary data.</text>
</comment>
<protein>
    <submittedName>
        <fullName evidence="1">Uncharacterized protein</fullName>
    </submittedName>
</protein>
<keyword evidence="2" id="KW-1185">Reference proteome</keyword>
<reference evidence="1 2" key="1">
    <citation type="journal article" date="2014" name="PLoS Genet.">
        <title>Phylogenetically driven sequencing of extremely halophilic archaea reveals strategies for static and dynamic osmo-response.</title>
        <authorList>
            <person name="Becker E.A."/>
            <person name="Seitzer P.M."/>
            <person name="Tritt A."/>
            <person name="Larsen D."/>
            <person name="Krusor M."/>
            <person name="Yao A.I."/>
            <person name="Wu D."/>
            <person name="Madern D."/>
            <person name="Eisen J.A."/>
            <person name="Darling A.E."/>
            <person name="Facciotti M.T."/>
        </authorList>
    </citation>
    <scope>NUCLEOTIDE SEQUENCE [LARGE SCALE GENOMIC DNA]</scope>
    <source>
        <strain evidence="1 2">JCM 13552</strain>
    </source>
</reference>
<name>M0NFJ4_9EURY</name>
<organism evidence="1 2">
    <name type="scientific">Halococcus thailandensis JCM 13552</name>
    <dbReference type="NCBI Taxonomy" id="1227457"/>
    <lineage>
        <taxon>Archaea</taxon>
        <taxon>Methanobacteriati</taxon>
        <taxon>Methanobacteriota</taxon>
        <taxon>Stenosarchaea group</taxon>
        <taxon>Halobacteria</taxon>
        <taxon>Halobacteriales</taxon>
        <taxon>Halococcaceae</taxon>
        <taxon>Halococcus</taxon>
    </lineage>
</organism>